<gene>
    <name evidence="1" type="ORF">HHI36_019864</name>
</gene>
<dbReference type="Proteomes" id="UP001516400">
    <property type="component" value="Unassembled WGS sequence"/>
</dbReference>
<name>A0ABD2N8M5_9CUCU</name>
<protein>
    <recommendedName>
        <fullName evidence="3">Phage protein</fullName>
    </recommendedName>
</protein>
<sequence>MMNEYSKDLKEAIEKMMTLIENTSSEVNTYLQELKKIVATRADKKKGKKPTYATATKKCGSVIVMNPTITQNSKETREDVRNHIKPVDLRIGILNTKSINNGGVAIVCKNE</sequence>
<reference evidence="1 2" key="1">
    <citation type="journal article" date="2021" name="BMC Biol.">
        <title>Horizontally acquired antibacterial genes associated with adaptive radiation of ladybird beetles.</title>
        <authorList>
            <person name="Li H.S."/>
            <person name="Tang X.F."/>
            <person name="Huang Y.H."/>
            <person name="Xu Z.Y."/>
            <person name="Chen M.L."/>
            <person name="Du X.Y."/>
            <person name="Qiu B.Y."/>
            <person name="Chen P.T."/>
            <person name="Zhang W."/>
            <person name="Slipinski A."/>
            <person name="Escalona H.E."/>
            <person name="Waterhouse R.M."/>
            <person name="Zwick A."/>
            <person name="Pang H."/>
        </authorList>
    </citation>
    <scope>NUCLEOTIDE SEQUENCE [LARGE SCALE GENOMIC DNA]</scope>
    <source>
        <strain evidence="1">SYSU2018</strain>
    </source>
</reference>
<dbReference type="AlphaFoldDB" id="A0ABD2N8M5"/>
<evidence type="ECO:0008006" key="3">
    <source>
        <dbReference type="Google" id="ProtNLM"/>
    </source>
</evidence>
<organism evidence="1 2">
    <name type="scientific">Cryptolaemus montrouzieri</name>
    <dbReference type="NCBI Taxonomy" id="559131"/>
    <lineage>
        <taxon>Eukaryota</taxon>
        <taxon>Metazoa</taxon>
        <taxon>Ecdysozoa</taxon>
        <taxon>Arthropoda</taxon>
        <taxon>Hexapoda</taxon>
        <taxon>Insecta</taxon>
        <taxon>Pterygota</taxon>
        <taxon>Neoptera</taxon>
        <taxon>Endopterygota</taxon>
        <taxon>Coleoptera</taxon>
        <taxon>Polyphaga</taxon>
        <taxon>Cucujiformia</taxon>
        <taxon>Coccinelloidea</taxon>
        <taxon>Coccinellidae</taxon>
        <taxon>Scymninae</taxon>
        <taxon>Scymnini</taxon>
        <taxon>Cryptolaemus</taxon>
    </lineage>
</organism>
<accession>A0ABD2N8M5</accession>
<keyword evidence="2" id="KW-1185">Reference proteome</keyword>
<evidence type="ECO:0000313" key="2">
    <source>
        <dbReference type="Proteomes" id="UP001516400"/>
    </source>
</evidence>
<comment type="caution">
    <text evidence="1">The sequence shown here is derived from an EMBL/GenBank/DDBJ whole genome shotgun (WGS) entry which is preliminary data.</text>
</comment>
<dbReference type="EMBL" id="JABFTP020000083">
    <property type="protein sequence ID" value="KAL3275093.1"/>
    <property type="molecule type" value="Genomic_DNA"/>
</dbReference>
<proteinExistence type="predicted"/>
<evidence type="ECO:0000313" key="1">
    <source>
        <dbReference type="EMBL" id="KAL3275093.1"/>
    </source>
</evidence>